<dbReference type="STRING" id="796943.HMPREF9625_00009"/>
<evidence type="ECO:0008006" key="10">
    <source>
        <dbReference type="Google" id="ProtNLM"/>
    </source>
</evidence>
<dbReference type="PANTHER" id="PTHR30518">
    <property type="entry name" value="ENDOLYTIC MUREIN TRANSGLYCOSYLASE"/>
    <property type="match status" value="1"/>
</dbReference>
<feature type="compositionally biased region" description="Basic and acidic residues" evidence="7">
    <location>
        <begin position="132"/>
        <end position="142"/>
    </location>
</feature>
<dbReference type="Pfam" id="PF02618">
    <property type="entry name" value="YceG"/>
    <property type="match status" value="1"/>
</dbReference>
<dbReference type="RefSeq" id="WP_009533886.1">
    <property type="nucleotide sequence ID" value="NZ_KE148312.1"/>
</dbReference>
<name>G9WJW9_9FIRM</name>
<keyword evidence="4" id="KW-0472">Membrane</keyword>
<keyword evidence="5" id="KW-0456">Lyase</keyword>
<sequence>MGGSRARNSFRSFTQILLSFSLRILFLIFLLFLLLQGVKLAYSYGHGLLYEHAMEKEPGREIELEIKQGDSSSDIAKKLEKLGLIDNEEAFVLKAKLYHSSLLPGTYSLSTAMTQVQMLDFITEEGKKNQELSDKNLLKDGETEAESSEEDVIGAGNENALDSETTGKDGNATAKEEKPQVVDAGAEGE</sequence>
<comment type="caution">
    <text evidence="8">The sequence shown here is derived from an EMBL/GenBank/DDBJ whole genome shotgun (WGS) entry which is preliminary data.</text>
</comment>
<evidence type="ECO:0000256" key="1">
    <source>
        <dbReference type="ARBA" id="ARBA00022475"/>
    </source>
</evidence>
<proteinExistence type="predicted"/>
<dbReference type="PATRIC" id="fig|796943.3.peg.9"/>
<feature type="region of interest" description="Disordered" evidence="7">
    <location>
        <begin position="132"/>
        <end position="189"/>
    </location>
</feature>
<evidence type="ECO:0000256" key="2">
    <source>
        <dbReference type="ARBA" id="ARBA00022692"/>
    </source>
</evidence>
<evidence type="ECO:0000256" key="4">
    <source>
        <dbReference type="ARBA" id="ARBA00023136"/>
    </source>
</evidence>
<dbReference type="Proteomes" id="UP000018461">
    <property type="component" value="Unassembled WGS sequence"/>
</dbReference>
<dbReference type="PANTHER" id="PTHR30518:SF2">
    <property type="entry name" value="ENDOLYTIC MUREIN TRANSGLYCOSYLASE"/>
    <property type="match status" value="1"/>
</dbReference>
<dbReference type="HOGENOM" id="CLU_102866_0_1_9"/>
<protein>
    <recommendedName>
        <fullName evidence="10">Aminodeoxychorismate lyase</fullName>
    </recommendedName>
</protein>
<reference evidence="8" key="2">
    <citation type="submission" date="2013-03" db="EMBL/GenBank/DDBJ databases">
        <title>The Genome Sequence of Oribacterium sp. ACB1.</title>
        <authorList>
            <consortium name="The Broad Institute Genomics Platform"/>
            <consortium name="The Broad Institute Genome Sequencing Center for Infectious Disease"/>
            <person name="Earl A."/>
            <person name="Ward D."/>
            <person name="Feldgarden M."/>
            <person name="Gevers D."/>
            <person name="Sizova M."/>
            <person name="Hazen A."/>
            <person name="Epstein S."/>
            <person name="Walker B."/>
            <person name="Young S."/>
            <person name="Zeng Q."/>
            <person name="Gargeya S."/>
            <person name="Fitzgerald M."/>
            <person name="Haas B."/>
            <person name="Abouelleil A."/>
            <person name="Allen A.W."/>
            <person name="Alvarado L."/>
            <person name="Arachchi H.M."/>
            <person name="Berlin A.M."/>
            <person name="Chapman S.B."/>
            <person name="Gainer-Dewar J."/>
            <person name="Goldberg J."/>
            <person name="Griggs A."/>
            <person name="Gujja S."/>
            <person name="Hansen M."/>
            <person name="Howarth C."/>
            <person name="Imamovic A."/>
            <person name="Ireland A."/>
            <person name="Larimer J."/>
            <person name="McCowan C."/>
            <person name="Murphy C."/>
            <person name="Pearson M."/>
            <person name="Poon T.W."/>
            <person name="Priest M."/>
            <person name="Roberts A."/>
            <person name="Saif S."/>
            <person name="Shea T."/>
            <person name="Sisk P."/>
            <person name="Sykes S."/>
            <person name="Wortman J."/>
            <person name="Nusbaum C."/>
            <person name="Birren B."/>
        </authorList>
    </citation>
    <scope>NUCLEOTIDE SEQUENCE [LARGE SCALE GENOMIC DNA]</scope>
    <source>
        <strain evidence="8">ACB1</strain>
    </source>
</reference>
<keyword evidence="9" id="KW-1185">Reference proteome</keyword>
<feature type="compositionally biased region" description="Acidic residues" evidence="7">
    <location>
        <begin position="143"/>
        <end position="152"/>
    </location>
</feature>
<dbReference type="GO" id="GO:0071555">
    <property type="term" value="P:cell wall organization"/>
    <property type="evidence" value="ECO:0007669"/>
    <property type="project" value="UniProtKB-KW"/>
</dbReference>
<keyword evidence="6" id="KW-0961">Cell wall biogenesis/degradation</keyword>
<keyword evidence="3" id="KW-1133">Transmembrane helix</keyword>
<dbReference type="GO" id="GO:0016829">
    <property type="term" value="F:lyase activity"/>
    <property type="evidence" value="ECO:0007669"/>
    <property type="project" value="UniProtKB-KW"/>
</dbReference>
<organism evidence="8 9">
    <name type="scientific">Oribacterium parvum ACB1</name>
    <dbReference type="NCBI Taxonomy" id="796943"/>
    <lineage>
        <taxon>Bacteria</taxon>
        <taxon>Bacillati</taxon>
        <taxon>Bacillota</taxon>
        <taxon>Clostridia</taxon>
        <taxon>Lachnospirales</taxon>
        <taxon>Lachnospiraceae</taxon>
        <taxon>Oribacterium</taxon>
    </lineage>
</organism>
<evidence type="ECO:0000256" key="7">
    <source>
        <dbReference type="SAM" id="MobiDB-lite"/>
    </source>
</evidence>
<dbReference type="AlphaFoldDB" id="G9WJW9"/>
<evidence type="ECO:0000313" key="9">
    <source>
        <dbReference type="Proteomes" id="UP000018461"/>
    </source>
</evidence>
<evidence type="ECO:0000256" key="3">
    <source>
        <dbReference type="ARBA" id="ARBA00022989"/>
    </source>
</evidence>
<dbReference type="InterPro" id="IPR003770">
    <property type="entry name" value="MLTG-like"/>
</dbReference>
<evidence type="ECO:0000256" key="6">
    <source>
        <dbReference type="ARBA" id="ARBA00023316"/>
    </source>
</evidence>
<dbReference type="Gene3D" id="3.30.1490.480">
    <property type="entry name" value="Endolytic murein transglycosylase"/>
    <property type="match status" value="1"/>
</dbReference>
<keyword evidence="1" id="KW-1003">Cell membrane</keyword>
<dbReference type="EMBL" id="AFZC02000003">
    <property type="protein sequence ID" value="EHL14166.1"/>
    <property type="molecule type" value="Genomic_DNA"/>
</dbReference>
<keyword evidence="2" id="KW-0812">Transmembrane</keyword>
<gene>
    <name evidence="8" type="ORF">HMPREF9625_00009</name>
</gene>
<accession>G9WJW9</accession>
<evidence type="ECO:0000313" key="8">
    <source>
        <dbReference type="EMBL" id="EHL14166.1"/>
    </source>
</evidence>
<reference evidence="8" key="1">
    <citation type="submission" date="2011-08" db="EMBL/GenBank/DDBJ databases">
        <authorList>
            <consortium name="The Broad Institute Genome Sequencing Platform"/>
            <person name="Earl A."/>
            <person name="Ward D."/>
            <person name="Feldgarden M."/>
            <person name="Gevers D."/>
            <person name="Sizova M."/>
            <person name="Hazen A."/>
            <person name="Epstein S."/>
            <person name="Young S.K."/>
            <person name="Zeng Q."/>
            <person name="Gargeya S."/>
            <person name="Fitzgerald M."/>
            <person name="Haas B."/>
            <person name="Abouelleil A."/>
            <person name="Alvarado L."/>
            <person name="Arachchi H.M."/>
            <person name="Berlin A."/>
            <person name="Brown A."/>
            <person name="Chapman S.B."/>
            <person name="Chen Z."/>
            <person name="Dunbar C."/>
            <person name="Freedman E."/>
            <person name="Gearin G."/>
            <person name="Gellesch M."/>
            <person name="Goldberg J."/>
            <person name="Griggs A."/>
            <person name="Gujja S."/>
            <person name="Heiman D."/>
            <person name="Howarth C."/>
            <person name="Larson L."/>
            <person name="Lui A."/>
            <person name="MacDonald P.J.P."/>
            <person name="Montmayeur A."/>
            <person name="Murphy C."/>
            <person name="Neiman D."/>
            <person name="Pearson M."/>
            <person name="Priest M."/>
            <person name="Roberts A."/>
            <person name="Saif S."/>
            <person name="Shea T."/>
            <person name="Shenoy N."/>
            <person name="Sisk P."/>
            <person name="Stolte C."/>
            <person name="Sykes S."/>
            <person name="Wortman J."/>
            <person name="Nusbaum C."/>
            <person name="Birren B."/>
        </authorList>
    </citation>
    <scope>NUCLEOTIDE SEQUENCE</scope>
    <source>
        <strain evidence="8">ACB1</strain>
    </source>
</reference>
<evidence type="ECO:0000256" key="5">
    <source>
        <dbReference type="ARBA" id="ARBA00023239"/>
    </source>
</evidence>